<feature type="region of interest" description="Disordered" evidence="4">
    <location>
        <begin position="1"/>
        <end position="24"/>
    </location>
</feature>
<keyword evidence="1" id="KW-0540">Nuclease</keyword>
<keyword evidence="3" id="KW-0378">Hydrolase</keyword>
<evidence type="ECO:0000256" key="4">
    <source>
        <dbReference type="SAM" id="MobiDB-lite"/>
    </source>
</evidence>
<dbReference type="PANTHER" id="PTHR12302">
    <property type="entry name" value="EBNA2 BINDING PROTEIN P100"/>
    <property type="match status" value="1"/>
</dbReference>
<protein>
    <recommendedName>
        <fullName evidence="5">TNase-like domain-containing protein</fullName>
    </recommendedName>
</protein>
<dbReference type="OrthoDB" id="9805504at2"/>
<accession>A0A4Z0MR83</accession>
<keyword evidence="7" id="KW-1185">Reference proteome</keyword>
<dbReference type="PROSITE" id="PS50830">
    <property type="entry name" value="TNASE_3"/>
    <property type="match status" value="1"/>
</dbReference>
<dbReference type="Pfam" id="PF00565">
    <property type="entry name" value="SNase"/>
    <property type="match status" value="1"/>
</dbReference>
<reference evidence="6 7" key="1">
    <citation type="submission" date="2019-04" db="EMBL/GenBank/DDBJ databases">
        <authorList>
            <person name="Feng G."/>
            <person name="Zhang J."/>
            <person name="Zhu H."/>
        </authorList>
    </citation>
    <scope>NUCLEOTIDE SEQUENCE [LARGE SCALE GENOMIC DNA]</scope>
    <source>
        <strain evidence="6 7">JCM 19491</strain>
    </source>
</reference>
<dbReference type="InterPro" id="IPR016071">
    <property type="entry name" value="Staphylococal_nuclease_OB-fold"/>
</dbReference>
<name>A0A4Z0MR83_9BACT</name>
<dbReference type="GO" id="GO:0016787">
    <property type="term" value="F:hydrolase activity"/>
    <property type="evidence" value="ECO:0007669"/>
    <property type="project" value="UniProtKB-KW"/>
</dbReference>
<dbReference type="InterPro" id="IPR035437">
    <property type="entry name" value="SNase_OB-fold_sf"/>
</dbReference>
<feature type="domain" description="TNase-like" evidence="5">
    <location>
        <begin position="20"/>
        <end position="148"/>
    </location>
</feature>
<evidence type="ECO:0000313" key="7">
    <source>
        <dbReference type="Proteomes" id="UP000298284"/>
    </source>
</evidence>
<dbReference type="AlphaFoldDB" id="A0A4Z0MR83"/>
<gene>
    <name evidence="6" type="ORF">EU557_09135</name>
</gene>
<sequence>MLTGSSAAAGSPGSGTDEPRTETGRVVRVIDGDTYDVLSGGRLLRVRLTGADAPELGQPYGRQVADSVRRLLTPRQLVALTLQGQDLYGRALATIALLPGTGKLPAVALDSLLVARGWAWAWAPRHKVPRLAAVQQQAQRQGRGLWHCSPAVPPSIWRNLSAAGKRRYASGCPR</sequence>
<dbReference type="Proteomes" id="UP000298284">
    <property type="component" value="Unassembled WGS sequence"/>
</dbReference>
<dbReference type="GO" id="GO:0004519">
    <property type="term" value="F:endonuclease activity"/>
    <property type="evidence" value="ECO:0007669"/>
    <property type="project" value="UniProtKB-KW"/>
</dbReference>
<feature type="compositionally biased region" description="Low complexity" evidence="4">
    <location>
        <begin position="1"/>
        <end position="15"/>
    </location>
</feature>
<dbReference type="Gene3D" id="2.40.50.90">
    <property type="match status" value="1"/>
</dbReference>
<evidence type="ECO:0000313" key="6">
    <source>
        <dbReference type="EMBL" id="TGD81930.1"/>
    </source>
</evidence>
<organism evidence="6 7">
    <name type="scientific">Hymenobacter wooponensis</name>
    <dbReference type="NCBI Taxonomy" id="1525360"/>
    <lineage>
        <taxon>Bacteria</taxon>
        <taxon>Pseudomonadati</taxon>
        <taxon>Bacteroidota</taxon>
        <taxon>Cytophagia</taxon>
        <taxon>Cytophagales</taxon>
        <taxon>Hymenobacteraceae</taxon>
        <taxon>Hymenobacter</taxon>
    </lineage>
</organism>
<dbReference type="SUPFAM" id="SSF50199">
    <property type="entry name" value="Staphylococcal nuclease"/>
    <property type="match status" value="1"/>
</dbReference>
<dbReference type="PANTHER" id="PTHR12302:SF3">
    <property type="entry name" value="SERINE_THREONINE-PROTEIN KINASE 31"/>
    <property type="match status" value="1"/>
</dbReference>
<dbReference type="SMART" id="SM00318">
    <property type="entry name" value="SNc"/>
    <property type="match status" value="1"/>
</dbReference>
<dbReference type="EMBL" id="SRKZ01000002">
    <property type="protein sequence ID" value="TGD81930.1"/>
    <property type="molecule type" value="Genomic_DNA"/>
</dbReference>
<evidence type="ECO:0000259" key="5">
    <source>
        <dbReference type="PROSITE" id="PS50830"/>
    </source>
</evidence>
<comment type="caution">
    <text evidence="6">The sequence shown here is derived from an EMBL/GenBank/DDBJ whole genome shotgun (WGS) entry which is preliminary data.</text>
</comment>
<evidence type="ECO:0000256" key="2">
    <source>
        <dbReference type="ARBA" id="ARBA00022759"/>
    </source>
</evidence>
<proteinExistence type="predicted"/>
<keyword evidence="2" id="KW-0255">Endonuclease</keyword>
<evidence type="ECO:0000256" key="1">
    <source>
        <dbReference type="ARBA" id="ARBA00022722"/>
    </source>
</evidence>
<evidence type="ECO:0000256" key="3">
    <source>
        <dbReference type="ARBA" id="ARBA00022801"/>
    </source>
</evidence>